<comment type="caution">
    <text evidence="1">The sequence shown here is derived from an EMBL/GenBank/DDBJ whole genome shotgun (WGS) entry which is preliminary data.</text>
</comment>
<dbReference type="EMBL" id="BMAT01013041">
    <property type="protein sequence ID" value="GFS04777.1"/>
    <property type="molecule type" value="Genomic_DNA"/>
</dbReference>
<proteinExistence type="predicted"/>
<name>A0AAV4I5L9_9GAST</name>
<dbReference type="AlphaFoldDB" id="A0AAV4I5L9"/>
<dbReference type="Proteomes" id="UP000762676">
    <property type="component" value="Unassembled WGS sequence"/>
</dbReference>
<evidence type="ECO:0000313" key="1">
    <source>
        <dbReference type="EMBL" id="GFS04777.1"/>
    </source>
</evidence>
<protein>
    <submittedName>
        <fullName evidence="1">Uncharacterized protein</fullName>
    </submittedName>
</protein>
<organism evidence="1 2">
    <name type="scientific">Elysia marginata</name>
    <dbReference type="NCBI Taxonomy" id="1093978"/>
    <lineage>
        <taxon>Eukaryota</taxon>
        <taxon>Metazoa</taxon>
        <taxon>Spiralia</taxon>
        <taxon>Lophotrochozoa</taxon>
        <taxon>Mollusca</taxon>
        <taxon>Gastropoda</taxon>
        <taxon>Heterobranchia</taxon>
        <taxon>Euthyneura</taxon>
        <taxon>Panpulmonata</taxon>
        <taxon>Sacoglossa</taxon>
        <taxon>Placobranchoidea</taxon>
        <taxon>Plakobranchidae</taxon>
        <taxon>Elysia</taxon>
    </lineage>
</organism>
<reference evidence="1 2" key="1">
    <citation type="journal article" date="2021" name="Elife">
        <title>Chloroplast acquisition without the gene transfer in kleptoplastic sea slugs, Plakobranchus ocellatus.</title>
        <authorList>
            <person name="Maeda T."/>
            <person name="Takahashi S."/>
            <person name="Yoshida T."/>
            <person name="Shimamura S."/>
            <person name="Takaki Y."/>
            <person name="Nagai Y."/>
            <person name="Toyoda A."/>
            <person name="Suzuki Y."/>
            <person name="Arimoto A."/>
            <person name="Ishii H."/>
            <person name="Satoh N."/>
            <person name="Nishiyama T."/>
            <person name="Hasebe M."/>
            <person name="Maruyama T."/>
            <person name="Minagawa J."/>
            <person name="Obokata J."/>
            <person name="Shigenobu S."/>
        </authorList>
    </citation>
    <scope>NUCLEOTIDE SEQUENCE [LARGE SCALE GENOMIC DNA]</scope>
</reference>
<sequence length="100" mass="11941">MVLVMHQRSKTLKQHRRREERRWGKTRLTIHRHIFMTHRHKSNVSATIGSETTEFKEEGREMCAYMCLRNIKNYGAARKIGKDVWPSRLWPPAVSLFGMF</sequence>
<evidence type="ECO:0000313" key="2">
    <source>
        <dbReference type="Proteomes" id="UP000762676"/>
    </source>
</evidence>
<keyword evidence="2" id="KW-1185">Reference proteome</keyword>
<accession>A0AAV4I5L9</accession>
<gene>
    <name evidence="1" type="ORF">ElyMa_006504300</name>
</gene>